<keyword evidence="3" id="KW-1185">Reference proteome</keyword>
<accession>A0A0M0G050</accession>
<evidence type="ECO:0000256" key="1">
    <source>
        <dbReference type="SAM" id="Phobius"/>
    </source>
</evidence>
<protein>
    <recommendedName>
        <fullName evidence="4">Yip1 domain-containing protein</fullName>
    </recommendedName>
</protein>
<feature type="transmembrane region" description="Helical" evidence="1">
    <location>
        <begin position="113"/>
        <end position="139"/>
    </location>
</feature>
<dbReference type="RefSeq" id="WP_053429603.1">
    <property type="nucleotide sequence ID" value="NZ_LGUE01000008.1"/>
</dbReference>
<sequence>MHTEAKLIQGLKSPSTFFYRLGETEIVPRFAKKMTWLFVLSALVFGFVAFFGIGMDSLAKEATSLTPLEYELEKTMFFFGRLIAGLLYAALILFFSSLVFWTISDHGEYRKIVMVQGLTLLILLLEKLTFVPLSLFFSIEWYSSPLSLGVIAQAITSKSYVVYLLGAISLFKMWMIYLQYRGIKYLTRQKNWLVWLLIVLVNVLFWALNALLAYLDLSTLI</sequence>
<feature type="transmembrane region" description="Helical" evidence="1">
    <location>
        <begin position="159"/>
        <end position="180"/>
    </location>
</feature>
<evidence type="ECO:0008006" key="4">
    <source>
        <dbReference type="Google" id="ProtNLM"/>
    </source>
</evidence>
<dbReference type="AlphaFoldDB" id="A0A0M0G050"/>
<reference evidence="3" key="1">
    <citation type="submission" date="2015-07" db="EMBL/GenBank/DDBJ databases">
        <title>Fjat-14235 jcm11544.</title>
        <authorList>
            <person name="Liu B."/>
            <person name="Wang J."/>
            <person name="Zhu Y."/>
            <person name="Liu G."/>
            <person name="Chen Q."/>
            <person name="Chen Z."/>
            <person name="Lan J."/>
            <person name="Che J."/>
            <person name="Ge C."/>
            <person name="Shi H."/>
            <person name="Pan Z."/>
            <person name="Liu X."/>
        </authorList>
    </citation>
    <scope>NUCLEOTIDE SEQUENCE [LARGE SCALE GENOMIC DNA]</scope>
    <source>
        <strain evidence="3">JCM 11544</strain>
    </source>
</reference>
<feature type="transmembrane region" description="Helical" evidence="1">
    <location>
        <begin position="75"/>
        <end position="101"/>
    </location>
</feature>
<feature type="transmembrane region" description="Helical" evidence="1">
    <location>
        <begin position="36"/>
        <end position="55"/>
    </location>
</feature>
<dbReference type="PATRIC" id="fig|189381.12.peg.3338"/>
<comment type="caution">
    <text evidence="2">The sequence shown here is derived from an EMBL/GenBank/DDBJ whole genome shotgun (WGS) entry which is preliminary data.</text>
</comment>
<keyword evidence="1" id="KW-0812">Transmembrane</keyword>
<keyword evidence="1" id="KW-0472">Membrane</keyword>
<dbReference type="STRING" id="189381.GCA_900166615_00392"/>
<organism evidence="2 3">
    <name type="scientific">Rossellomorea marisflavi</name>
    <dbReference type="NCBI Taxonomy" id="189381"/>
    <lineage>
        <taxon>Bacteria</taxon>
        <taxon>Bacillati</taxon>
        <taxon>Bacillota</taxon>
        <taxon>Bacilli</taxon>
        <taxon>Bacillales</taxon>
        <taxon>Bacillaceae</taxon>
        <taxon>Rossellomorea</taxon>
    </lineage>
</organism>
<evidence type="ECO:0000313" key="3">
    <source>
        <dbReference type="Proteomes" id="UP000037405"/>
    </source>
</evidence>
<name>A0A0M0G050_9BACI</name>
<evidence type="ECO:0000313" key="2">
    <source>
        <dbReference type="EMBL" id="KON82957.1"/>
    </source>
</evidence>
<gene>
    <name evidence="2" type="ORF">AF331_19135</name>
</gene>
<dbReference type="EMBL" id="LGUE01000008">
    <property type="protein sequence ID" value="KON82957.1"/>
    <property type="molecule type" value="Genomic_DNA"/>
</dbReference>
<feature type="transmembrane region" description="Helical" evidence="1">
    <location>
        <begin position="192"/>
        <end position="215"/>
    </location>
</feature>
<proteinExistence type="predicted"/>
<dbReference type="Proteomes" id="UP000037405">
    <property type="component" value="Unassembled WGS sequence"/>
</dbReference>
<keyword evidence="1" id="KW-1133">Transmembrane helix</keyword>
<dbReference type="OrthoDB" id="2455856at2"/>